<dbReference type="Pfam" id="PF00753">
    <property type="entry name" value="Lactamase_B"/>
    <property type="match status" value="1"/>
</dbReference>
<evidence type="ECO:0000256" key="4">
    <source>
        <dbReference type="ARBA" id="ARBA00022833"/>
    </source>
</evidence>
<dbReference type="InterPro" id="IPR051013">
    <property type="entry name" value="MBL_superfamily_lactonases"/>
</dbReference>
<dbReference type="SMART" id="SM00849">
    <property type="entry name" value="Lactamase_B"/>
    <property type="match status" value="1"/>
</dbReference>
<dbReference type="InterPro" id="IPR001279">
    <property type="entry name" value="Metallo-B-lactamas"/>
</dbReference>
<reference evidence="6 7" key="1">
    <citation type="submission" date="2024-10" db="EMBL/GenBank/DDBJ databases">
        <title>The Natural Products Discovery Center: Release of the First 8490 Sequenced Strains for Exploring Actinobacteria Biosynthetic Diversity.</title>
        <authorList>
            <person name="Kalkreuter E."/>
            <person name="Kautsar S.A."/>
            <person name="Yang D."/>
            <person name="Bader C.D."/>
            <person name="Teijaro C.N."/>
            <person name="Fluegel L."/>
            <person name="Davis C.M."/>
            <person name="Simpson J.R."/>
            <person name="Lauterbach L."/>
            <person name="Steele A.D."/>
            <person name="Gui C."/>
            <person name="Meng S."/>
            <person name="Li G."/>
            <person name="Viehrig K."/>
            <person name="Ye F."/>
            <person name="Su P."/>
            <person name="Kiefer A.F."/>
            <person name="Nichols A."/>
            <person name="Cepeda A.J."/>
            <person name="Yan W."/>
            <person name="Fan B."/>
            <person name="Jiang Y."/>
            <person name="Adhikari A."/>
            <person name="Zheng C.-J."/>
            <person name="Schuster L."/>
            <person name="Cowan T.M."/>
            <person name="Smanski M.J."/>
            <person name="Chevrette M.G."/>
            <person name="De Carvalho L.P.S."/>
            <person name="Shen B."/>
        </authorList>
    </citation>
    <scope>NUCLEOTIDE SEQUENCE [LARGE SCALE GENOMIC DNA]</scope>
    <source>
        <strain evidence="6 7">NPDC019626</strain>
    </source>
</reference>
<proteinExistence type="inferred from homology"/>
<dbReference type="EMBL" id="JBIRXV010000009">
    <property type="protein sequence ID" value="MFI2324871.1"/>
    <property type="molecule type" value="Genomic_DNA"/>
</dbReference>
<protein>
    <submittedName>
        <fullName evidence="6">MBL fold metallo-hydrolase</fullName>
    </submittedName>
</protein>
<keyword evidence="4" id="KW-0862">Zinc</keyword>
<dbReference type="Gene3D" id="3.60.15.10">
    <property type="entry name" value="Ribonuclease Z/Hydroxyacylglutathione hydrolase-like"/>
    <property type="match status" value="1"/>
</dbReference>
<dbReference type="PANTHER" id="PTHR42978">
    <property type="entry name" value="QUORUM-QUENCHING LACTONASE YTNP-RELATED-RELATED"/>
    <property type="match status" value="1"/>
</dbReference>
<name>A0ABW7WS09_9NOCA</name>
<sequence length="278" mass="30228">MLGHLTIVLDFVSTRSSNVPRVRIHELNCGTLDVPGGEAVFGVAHFICRCLLIEAEDRLIAVDTGIGRHDIESPEERLGQDWLRRVHPALDPDETLLAQVIALGRDPRELSDVILTHHHRDHVGGLADFPWARVHASPTCRAVVEEGTDRVVAAQWAHEVVWAPTPKPAADWRGYRTWVLDDIPASVRLVDLPGHSPGHAGVVIDDSSIGRELLHVGDAIHHHAQLACAAPPAVEAFAASTQHDEAERLRTQRRLAELAAEGSVRLLNAHDPGASAVG</sequence>
<gene>
    <name evidence="6" type="ORF">ACH47G_30660</name>
</gene>
<organism evidence="6 7">
    <name type="scientific">Nocardia beijingensis</name>
    <dbReference type="NCBI Taxonomy" id="95162"/>
    <lineage>
        <taxon>Bacteria</taxon>
        <taxon>Bacillati</taxon>
        <taxon>Actinomycetota</taxon>
        <taxon>Actinomycetes</taxon>
        <taxon>Mycobacteriales</taxon>
        <taxon>Nocardiaceae</taxon>
        <taxon>Nocardia</taxon>
    </lineage>
</organism>
<dbReference type="InterPro" id="IPR036866">
    <property type="entry name" value="RibonucZ/Hydroxyglut_hydro"/>
</dbReference>
<comment type="caution">
    <text evidence="6">The sequence shown here is derived from an EMBL/GenBank/DDBJ whole genome shotgun (WGS) entry which is preliminary data.</text>
</comment>
<keyword evidence="7" id="KW-1185">Reference proteome</keyword>
<accession>A0ABW7WS09</accession>
<evidence type="ECO:0000313" key="6">
    <source>
        <dbReference type="EMBL" id="MFI2324871.1"/>
    </source>
</evidence>
<dbReference type="PANTHER" id="PTHR42978:SF3">
    <property type="entry name" value="BLR3078 PROTEIN"/>
    <property type="match status" value="1"/>
</dbReference>
<evidence type="ECO:0000256" key="3">
    <source>
        <dbReference type="ARBA" id="ARBA00022801"/>
    </source>
</evidence>
<dbReference type="SUPFAM" id="SSF56281">
    <property type="entry name" value="Metallo-hydrolase/oxidoreductase"/>
    <property type="match status" value="1"/>
</dbReference>
<feature type="domain" description="Metallo-beta-lactamase" evidence="5">
    <location>
        <begin position="47"/>
        <end position="270"/>
    </location>
</feature>
<dbReference type="RefSeq" id="WP_396948506.1">
    <property type="nucleotide sequence ID" value="NZ_JBIRXV010000009.1"/>
</dbReference>
<dbReference type="Proteomes" id="UP001611450">
    <property type="component" value="Unassembled WGS sequence"/>
</dbReference>
<keyword evidence="3" id="KW-0378">Hydrolase</keyword>
<keyword evidence="2" id="KW-0479">Metal-binding</keyword>
<evidence type="ECO:0000313" key="7">
    <source>
        <dbReference type="Proteomes" id="UP001611450"/>
    </source>
</evidence>
<evidence type="ECO:0000259" key="5">
    <source>
        <dbReference type="SMART" id="SM00849"/>
    </source>
</evidence>
<evidence type="ECO:0000256" key="1">
    <source>
        <dbReference type="ARBA" id="ARBA00007749"/>
    </source>
</evidence>
<comment type="similarity">
    <text evidence="1">Belongs to the metallo-beta-lactamase superfamily.</text>
</comment>
<evidence type="ECO:0000256" key="2">
    <source>
        <dbReference type="ARBA" id="ARBA00022723"/>
    </source>
</evidence>